<dbReference type="KEGG" id="vg:55412475"/>
<reference evidence="1 2" key="1">
    <citation type="journal article" date="2013" name="PLoS Genet.">
        <title>Expanding the Marine Virosphere Using Metagenomics.</title>
        <authorList>
            <person name="Mizuno C.M."/>
            <person name="Rodriguez-Valera F."/>
            <person name="Kimes N.E."/>
            <person name="Ghai R."/>
        </authorList>
    </citation>
    <scope>NUCLEOTIDE SEQUENCE [LARGE SCALE GENOMIC DNA]</scope>
    <source>
        <strain evidence="1">UvMED-CGR-U-MedDCM-OCT-S35-C6</strain>
    </source>
</reference>
<dbReference type="EMBL" id="AP013542">
    <property type="protein sequence ID" value="BAQ94159.1"/>
    <property type="molecule type" value="Genomic_DNA"/>
</dbReference>
<dbReference type="RefSeq" id="YP_010761245.1">
    <property type="nucleotide sequence ID" value="NC_047702.1"/>
</dbReference>
<dbReference type="GO" id="GO:0016740">
    <property type="term" value="F:transferase activity"/>
    <property type="evidence" value="ECO:0007669"/>
    <property type="project" value="UniProtKB-KW"/>
</dbReference>
<evidence type="ECO:0000313" key="1">
    <source>
        <dbReference type="EMBL" id="BAQ94159.1"/>
    </source>
</evidence>
<dbReference type="GeneID" id="55412475"/>
<sequence>MKENYVRKAELKDALELAPKMRKGDRQEIMASNGASPLEALVIPFTQKGGKIYSIVGTKNEGVIGMFGSTPTKEKGYGVVWLLSSDDLFKHVKQFIKECPKWVKDMSKDYEYVYNFVDERNWKSLKWLQFLGFEPKTKIGEFGIGKMPFLLMMKEVNNNV</sequence>
<dbReference type="Proteomes" id="UP000504827">
    <property type="component" value="Segment"/>
</dbReference>
<keyword evidence="2" id="KW-1185">Reference proteome</keyword>
<proteinExistence type="predicted"/>
<keyword evidence="1" id="KW-0808">Transferase</keyword>
<name>A0A6S4P8H0_9CAUD</name>
<protein>
    <submittedName>
        <fullName evidence="1">Putative acetyltransferase</fullName>
    </submittedName>
</protein>
<accession>A0A6S4P8H0</accession>
<organism evidence="1 2">
    <name type="scientific">uncultured phage_MedDCM-OCT-S35-C6</name>
    <dbReference type="NCBI Taxonomy" id="2741075"/>
    <lineage>
        <taxon>Viruses</taxon>
        <taxon>Duplodnaviria</taxon>
        <taxon>Heunggongvirae</taxon>
        <taxon>Uroviricota</taxon>
        <taxon>Caudoviricetes</taxon>
        <taxon>Autographivirales</taxon>
        <taxon>Pelagivirus</taxon>
        <taxon>Pelagivirus S35C6</taxon>
    </lineage>
</organism>
<evidence type="ECO:0000313" key="2">
    <source>
        <dbReference type="Proteomes" id="UP000504827"/>
    </source>
</evidence>